<evidence type="ECO:0000256" key="12">
    <source>
        <dbReference type="PIRSR" id="PIRSR602717-51"/>
    </source>
</evidence>
<comment type="caution">
    <text evidence="18">The sequence shown here is derived from an EMBL/GenBank/DDBJ whole genome shotgun (WGS) entry which is preliminary data.</text>
</comment>
<feature type="compositionally biased region" description="Basic residues" evidence="15">
    <location>
        <begin position="850"/>
        <end position="864"/>
    </location>
</feature>
<dbReference type="GO" id="GO:0003682">
    <property type="term" value="F:chromatin binding"/>
    <property type="evidence" value="ECO:0007669"/>
    <property type="project" value="TreeGrafter"/>
</dbReference>
<feature type="domain" description="MYST-type HAT" evidence="17">
    <location>
        <begin position="471"/>
        <end position="745"/>
    </location>
</feature>
<evidence type="ECO:0000256" key="15">
    <source>
        <dbReference type="SAM" id="MobiDB-lite"/>
    </source>
</evidence>
<feature type="compositionally biased region" description="Acidic residues" evidence="15">
    <location>
        <begin position="958"/>
        <end position="976"/>
    </location>
</feature>
<dbReference type="Gene3D" id="1.10.10.10">
    <property type="entry name" value="Winged helix-like DNA-binding domain superfamily/Winged helix DNA-binding domain"/>
    <property type="match status" value="1"/>
</dbReference>
<feature type="compositionally biased region" description="Basic and acidic residues" evidence="15">
    <location>
        <begin position="757"/>
        <end position="768"/>
    </location>
</feature>
<dbReference type="AlphaFoldDB" id="A0A9W9HZV0"/>
<protein>
    <recommendedName>
        <fullName evidence="3 14">Histone acetyltransferase</fullName>
        <ecNumber evidence="3 14">2.3.1.48</ecNumber>
    </recommendedName>
</protein>
<dbReference type="Gene3D" id="3.30.40.10">
    <property type="entry name" value="Zinc/RING finger domain, C3HC4 (zinc finger)"/>
    <property type="match status" value="1"/>
</dbReference>
<dbReference type="Pfam" id="PF01853">
    <property type="entry name" value="MOZ_SAS"/>
    <property type="match status" value="1"/>
</dbReference>
<reference evidence="18" key="2">
    <citation type="journal article" date="2023" name="IMA Fungus">
        <title>Comparative genomic study of the Penicillium genus elucidates a diverse pangenome and 15 lateral gene transfer events.</title>
        <authorList>
            <person name="Petersen C."/>
            <person name="Sorensen T."/>
            <person name="Nielsen M.R."/>
            <person name="Sondergaard T.E."/>
            <person name="Sorensen J.L."/>
            <person name="Fitzpatrick D.A."/>
            <person name="Frisvad J.C."/>
            <person name="Nielsen K.L."/>
        </authorList>
    </citation>
    <scope>NUCLEOTIDE SEQUENCE</scope>
    <source>
        <strain evidence="18">IBT 26290</strain>
    </source>
</reference>
<dbReference type="Pfam" id="PF17772">
    <property type="entry name" value="zf-MYST"/>
    <property type="match status" value="1"/>
</dbReference>
<dbReference type="GO" id="GO:0003712">
    <property type="term" value="F:transcription coregulator activity"/>
    <property type="evidence" value="ECO:0007669"/>
    <property type="project" value="TreeGrafter"/>
</dbReference>
<evidence type="ECO:0000256" key="10">
    <source>
        <dbReference type="ARBA" id="ARBA00023242"/>
    </source>
</evidence>
<dbReference type="InterPro" id="IPR040706">
    <property type="entry name" value="Zf-MYST"/>
</dbReference>
<comment type="subcellular location">
    <subcellularLocation>
        <location evidence="1 14">Nucleus</location>
    </subcellularLocation>
</comment>
<feature type="compositionally biased region" description="Acidic residues" evidence="15">
    <location>
        <begin position="22"/>
        <end position="38"/>
    </location>
</feature>
<organism evidence="18 19">
    <name type="scientific">Penicillium canariense</name>
    <dbReference type="NCBI Taxonomy" id="189055"/>
    <lineage>
        <taxon>Eukaryota</taxon>
        <taxon>Fungi</taxon>
        <taxon>Dikarya</taxon>
        <taxon>Ascomycota</taxon>
        <taxon>Pezizomycotina</taxon>
        <taxon>Eurotiomycetes</taxon>
        <taxon>Eurotiomycetidae</taxon>
        <taxon>Eurotiales</taxon>
        <taxon>Aspergillaceae</taxon>
        <taxon>Penicillium</taxon>
    </lineage>
</organism>
<dbReference type="CDD" id="cd15489">
    <property type="entry name" value="PHD_SF"/>
    <property type="match status" value="1"/>
</dbReference>
<evidence type="ECO:0000256" key="3">
    <source>
        <dbReference type="ARBA" id="ARBA00013184"/>
    </source>
</evidence>
<dbReference type="InterPro" id="IPR011011">
    <property type="entry name" value="Znf_FYVE_PHD"/>
</dbReference>
<evidence type="ECO:0000256" key="4">
    <source>
        <dbReference type="ARBA" id="ARBA00022679"/>
    </source>
</evidence>
<comment type="similarity">
    <text evidence="2 14">Belongs to the MYST (SAS/MOZ) family.</text>
</comment>
<dbReference type="Pfam" id="PF16866">
    <property type="entry name" value="PHD_4"/>
    <property type="match status" value="1"/>
</dbReference>
<dbReference type="Proteomes" id="UP001149163">
    <property type="component" value="Unassembled WGS sequence"/>
</dbReference>
<dbReference type="Gene3D" id="3.40.630.30">
    <property type="match status" value="1"/>
</dbReference>
<feature type="region of interest" description="Disordered" evidence="15">
    <location>
        <begin position="947"/>
        <end position="1106"/>
    </location>
</feature>
<dbReference type="OrthoDB" id="787137at2759"/>
<dbReference type="GO" id="GO:0006357">
    <property type="term" value="P:regulation of transcription by RNA polymerase II"/>
    <property type="evidence" value="ECO:0007669"/>
    <property type="project" value="TreeGrafter"/>
</dbReference>
<feature type="active site" description="Proton donor/acceptor" evidence="12">
    <location>
        <position position="647"/>
    </location>
</feature>
<evidence type="ECO:0000256" key="2">
    <source>
        <dbReference type="ARBA" id="ARBA00010107"/>
    </source>
</evidence>
<dbReference type="FunFam" id="3.30.60.60:FF:000001">
    <property type="entry name" value="Histone acetyltransferase"/>
    <property type="match status" value="1"/>
</dbReference>
<evidence type="ECO:0000313" key="18">
    <source>
        <dbReference type="EMBL" id="KAJ5160858.1"/>
    </source>
</evidence>
<dbReference type="FunFam" id="3.40.630.30:FF:000001">
    <property type="entry name" value="Histone acetyltransferase"/>
    <property type="match status" value="1"/>
</dbReference>
<dbReference type="RefSeq" id="XP_056542415.1">
    <property type="nucleotide sequence ID" value="XM_056689986.1"/>
</dbReference>
<dbReference type="PANTHER" id="PTHR10615:SF161">
    <property type="entry name" value="HISTONE ACETYLTRANSFERASE KAT7"/>
    <property type="match status" value="1"/>
</dbReference>
<dbReference type="PROSITE" id="PS50016">
    <property type="entry name" value="ZF_PHD_2"/>
    <property type="match status" value="1"/>
</dbReference>
<dbReference type="GO" id="GO:0008270">
    <property type="term" value="F:zinc ion binding"/>
    <property type="evidence" value="ECO:0007669"/>
    <property type="project" value="UniProtKB-KW"/>
</dbReference>
<evidence type="ECO:0000313" key="19">
    <source>
        <dbReference type="Proteomes" id="UP001149163"/>
    </source>
</evidence>
<evidence type="ECO:0000256" key="11">
    <source>
        <dbReference type="ARBA" id="ARBA00045805"/>
    </source>
</evidence>
<evidence type="ECO:0000256" key="5">
    <source>
        <dbReference type="ARBA" id="ARBA00022723"/>
    </source>
</evidence>
<comment type="function">
    <text evidence="11">Catalytic component of the NuA4 histone acetyltransferase (HAT) complex which is involved in epigenetic transcriptional activation of selected genes principally by acetylation of nucleosomal histones H4, H3, H2B, H2A and H2A variant H2A.Z. Acetylates histone H4 to form H4K5ac, H4K8ac, H4K12ac and H4K16ac, histone H3 to form H3K14ac, and histone H2A to form H2AK4ac and H2AK7ac. The NuA4 complex is involved in the DNA damage response and is required for chromosome segregation. The NuA4 complex plays a direct role in repair of DNA double-strand breaks (DSBs) through homologous recombination. Recruitment to promoters depends on H3K4me. Also acetylates non-histone proteins. In addition to protein acetyltransferase, can use different acyl-CoA substrates, such as 2-hydroxyisobutanoyl-CoA (2-hydroxyisobutyryl-CoA) or (2E)-butenoyl-CoA (crotonyl-CoA), and is able to mediate protein 2-hydroxyisobutyrylation and crotonylation, respectively.</text>
</comment>
<name>A0A9W9HZV0_9EURO</name>
<feature type="region of interest" description="Disordered" evidence="15">
    <location>
        <begin position="269"/>
        <end position="328"/>
    </location>
</feature>
<evidence type="ECO:0000256" key="8">
    <source>
        <dbReference type="ARBA" id="ARBA00022853"/>
    </source>
</evidence>
<evidence type="ECO:0000256" key="14">
    <source>
        <dbReference type="RuleBase" id="RU361211"/>
    </source>
</evidence>
<feature type="compositionally biased region" description="Acidic residues" evidence="15">
    <location>
        <begin position="1082"/>
        <end position="1106"/>
    </location>
</feature>
<feature type="region of interest" description="Disordered" evidence="15">
    <location>
        <begin position="361"/>
        <end position="397"/>
    </location>
</feature>
<dbReference type="InterPro" id="IPR050603">
    <property type="entry name" value="MYST_HAT"/>
</dbReference>
<feature type="compositionally biased region" description="Polar residues" evidence="15">
    <location>
        <begin position="865"/>
        <end position="880"/>
    </location>
</feature>
<feature type="compositionally biased region" description="Low complexity" evidence="15">
    <location>
        <begin position="1017"/>
        <end position="1027"/>
    </location>
</feature>
<proteinExistence type="inferred from homology"/>
<dbReference type="InterPro" id="IPR002717">
    <property type="entry name" value="HAT_MYST-type"/>
</dbReference>
<evidence type="ECO:0000256" key="6">
    <source>
        <dbReference type="ARBA" id="ARBA00022771"/>
    </source>
</evidence>
<dbReference type="InterPro" id="IPR019787">
    <property type="entry name" value="Znf_PHD-finger"/>
</dbReference>
<dbReference type="InterPro" id="IPR036388">
    <property type="entry name" value="WH-like_DNA-bd_sf"/>
</dbReference>
<dbReference type="GO" id="GO:0004402">
    <property type="term" value="F:histone acetyltransferase activity"/>
    <property type="evidence" value="ECO:0007669"/>
    <property type="project" value="InterPro"/>
</dbReference>
<feature type="region of interest" description="Disordered" evidence="15">
    <location>
        <begin position="1"/>
        <end position="155"/>
    </location>
</feature>
<dbReference type="InterPro" id="IPR001965">
    <property type="entry name" value="Znf_PHD"/>
</dbReference>
<dbReference type="SMART" id="SM00249">
    <property type="entry name" value="PHD"/>
    <property type="match status" value="1"/>
</dbReference>
<feature type="region of interest" description="Disordered" evidence="15">
    <location>
        <begin position="418"/>
        <end position="445"/>
    </location>
</feature>
<evidence type="ECO:0000256" key="9">
    <source>
        <dbReference type="ARBA" id="ARBA00022990"/>
    </source>
</evidence>
<dbReference type="InterPro" id="IPR013083">
    <property type="entry name" value="Znf_RING/FYVE/PHD"/>
</dbReference>
<dbReference type="GO" id="GO:1990467">
    <property type="term" value="C:NuA3a histone acetyltransferase complex"/>
    <property type="evidence" value="ECO:0007669"/>
    <property type="project" value="TreeGrafter"/>
</dbReference>
<dbReference type="InterPro" id="IPR016181">
    <property type="entry name" value="Acyl_CoA_acyltransferase"/>
</dbReference>
<feature type="domain" description="PHD-type" evidence="16">
    <location>
        <begin position="157"/>
        <end position="214"/>
    </location>
</feature>
<accession>A0A9W9HZV0</accession>
<dbReference type="EMBL" id="JAPQKN010000004">
    <property type="protein sequence ID" value="KAJ5160858.1"/>
    <property type="molecule type" value="Genomic_DNA"/>
</dbReference>
<keyword evidence="10 14" id="KW-0539">Nucleus</keyword>
<dbReference type="GeneID" id="81429162"/>
<dbReference type="PROSITE" id="PS51726">
    <property type="entry name" value="MYST_HAT"/>
    <property type="match status" value="1"/>
</dbReference>
<keyword evidence="9" id="KW-0007">Acetylation</keyword>
<feature type="compositionally biased region" description="Basic and acidic residues" evidence="15">
    <location>
        <begin position="144"/>
        <end position="155"/>
    </location>
</feature>
<dbReference type="GO" id="GO:0005634">
    <property type="term" value="C:nucleus"/>
    <property type="evidence" value="ECO:0007669"/>
    <property type="project" value="UniProtKB-SubCell"/>
</dbReference>
<evidence type="ECO:0000256" key="13">
    <source>
        <dbReference type="PROSITE-ProRule" id="PRU00146"/>
    </source>
</evidence>
<gene>
    <name evidence="18" type="ORF">N7482_007862</name>
</gene>
<feature type="compositionally biased region" description="Acidic residues" evidence="15">
    <location>
        <begin position="115"/>
        <end position="142"/>
    </location>
</feature>
<dbReference type="SUPFAM" id="SSF55729">
    <property type="entry name" value="Acyl-CoA N-acyltransferases (Nat)"/>
    <property type="match status" value="1"/>
</dbReference>
<dbReference type="Gene3D" id="3.30.60.60">
    <property type="entry name" value="N-acetyl transferase-like"/>
    <property type="match status" value="1"/>
</dbReference>
<evidence type="ECO:0000259" key="17">
    <source>
        <dbReference type="PROSITE" id="PS51726"/>
    </source>
</evidence>
<evidence type="ECO:0000256" key="7">
    <source>
        <dbReference type="ARBA" id="ARBA00022833"/>
    </source>
</evidence>
<feature type="region of interest" description="Disordered" evidence="15">
    <location>
        <begin position="757"/>
        <end position="900"/>
    </location>
</feature>
<feature type="compositionally biased region" description="Polar residues" evidence="15">
    <location>
        <begin position="804"/>
        <end position="815"/>
    </location>
</feature>
<keyword evidence="4" id="KW-0808">Transferase</keyword>
<feature type="compositionally biased region" description="Acidic residues" evidence="15">
    <location>
        <begin position="769"/>
        <end position="788"/>
    </location>
</feature>
<reference evidence="18" key="1">
    <citation type="submission" date="2022-11" db="EMBL/GenBank/DDBJ databases">
        <authorList>
            <person name="Petersen C."/>
        </authorList>
    </citation>
    <scope>NUCLEOTIDE SEQUENCE</scope>
    <source>
        <strain evidence="18">IBT 26290</strain>
    </source>
</reference>
<keyword evidence="7" id="KW-0862">Zinc</keyword>
<evidence type="ECO:0000259" key="16">
    <source>
        <dbReference type="PROSITE" id="PS50016"/>
    </source>
</evidence>
<feature type="compositionally biased region" description="Acidic residues" evidence="15">
    <location>
        <begin position="985"/>
        <end position="1005"/>
    </location>
</feature>
<dbReference type="PANTHER" id="PTHR10615">
    <property type="entry name" value="HISTONE ACETYLTRANSFERASE"/>
    <property type="match status" value="1"/>
</dbReference>
<feature type="compositionally biased region" description="Basic and acidic residues" evidence="15">
    <location>
        <begin position="432"/>
        <end position="445"/>
    </location>
</feature>
<keyword evidence="19" id="KW-1185">Reference proteome</keyword>
<dbReference type="SUPFAM" id="SSF57903">
    <property type="entry name" value="FYVE/PHD zinc finger"/>
    <property type="match status" value="1"/>
</dbReference>
<comment type="catalytic activity">
    <reaction evidence="14">
        <text>L-lysyl-[protein] + acetyl-CoA = N(6)-acetyl-L-lysyl-[protein] + CoA + H(+)</text>
        <dbReference type="Rhea" id="RHEA:45948"/>
        <dbReference type="Rhea" id="RHEA-COMP:9752"/>
        <dbReference type="Rhea" id="RHEA-COMP:10731"/>
        <dbReference type="ChEBI" id="CHEBI:15378"/>
        <dbReference type="ChEBI" id="CHEBI:29969"/>
        <dbReference type="ChEBI" id="CHEBI:57287"/>
        <dbReference type="ChEBI" id="CHEBI:57288"/>
        <dbReference type="ChEBI" id="CHEBI:61930"/>
        <dbReference type="EC" id="2.3.1.48"/>
    </reaction>
</comment>
<keyword evidence="6 13" id="KW-0863">Zinc-finger</keyword>
<keyword evidence="8" id="KW-0156">Chromatin regulator</keyword>
<dbReference type="EC" id="2.3.1.48" evidence="3 14"/>
<sequence>MAATVPPVNDDPDKLDPPLDQADSDLDAEGEEETDLYEMDQQLQDAVHRAYSGEVAEENGNTGPNGGPLSMATSRGPNGGDNDDTEPVGAVKHPDDASSENEDAESGTANGDVDPAFEEDNDREAYESSESESEAEEEDWEAESNGREDVDVDNRSRATCIFCTQDEEHDPSEDFEEWLTCAVCGDHSHRQCAREQEAFDESEDPWRCPTCVRNRLEPETAETPAQTKSGAPHLPKELLPAHVGSQEDGFHSIFDTNISDELLNSSRSLRKRKASSVEADEHVPVLRKRRRPMDHSDAPDAPFDGAGDEPPNEAVSLARPMRSRRTRAVDREHCRVVAKQLGKLVVSFRLDEGKVTEILSTQSRPLRKKKAPKPPTASQETQAHFAPIPPAPYAHHYHPLHDREADESKTKPYGGILSEVEADTSRTLPLQGDRDRFEQARQRAEEEWQRKIREAELNGEATPAASQKVSGPPSKIKYINFGGYEIETWYAAPYPEEYSRNRVLYICEFCLKYMNSDYVAWRHKLKCPAKHPPGDEIYRDGSISIFEVDGRKNPVYCQNLCLLAKLFLGSKTLYYDVEPFLFYVMAEYDDLGCHFVGYFSKEKRPSSANNVSCILTLPIHQRKGYGNLLIDFSYLLTRIEGKSGSPEKPLSDMGLVSYRNYWRLILSYQLRDLKAPVSIADLSDRTGMTADDLVSGLEGLRALVRDPITKTYALRLDKDYFEEVIAKWESKGYVQLNPDALTWTPYIMGRNNQSHFDRAPLHAVAPREDPDEDDEELESREDADEDPTVDGTDSDALGEPAGPPSTSAFPQTNGIHESESGEFDPIPNPAAGIPPSRFELWPPVHVPAPPKRKVGRPHGSKASHSRPSLTPTATRTSGRNTPRRASGLPLFTPNAHTPSIRRGRSALMMDSPATDATPAQANGIDEELADEAAVLDPSPEDLGLVLDEEASATGGEFMETEDVQAEEVNGDDEQEAVVETNGVDHDEESAVVSESESEAEPDPEPEAPQTPEKKRTSASTSPTTAASHKSKGKQSDQHSKTPQSVNRKALVEKIQVVIPADPESAKRRNSKAAPVDTNGMDSDMDAEGEEDIDAEYEVDGDVVMET</sequence>
<evidence type="ECO:0000256" key="1">
    <source>
        <dbReference type="ARBA" id="ARBA00004123"/>
    </source>
</evidence>
<dbReference type="GO" id="GO:0031507">
    <property type="term" value="P:heterochromatin formation"/>
    <property type="evidence" value="ECO:0007669"/>
    <property type="project" value="UniProtKB-ARBA"/>
</dbReference>
<keyword evidence="5" id="KW-0479">Metal-binding</keyword>